<dbReference type="InterPro" id="IPR029164">
    <property type="entry name" value="PIG-Y"/>
</dbReference>
<dbReference type="Proteomes" id="UP001161247">
    <property type="component" value="Chromosome 9"/>
</dbReference>
<accession>A0AAV1ED11</accession>
<keyword evidence="1" id="KW-0472">Membrane</keyword>
<name>A0AAV1ED11_OLDCO</name>
<keyword evidence="3" id="KW-1185">Reference proteome</keyword>
<dbReference type="EMBL" id="OX459126">
    <property type="protein sequence ID" value="CAI9117550.1"/>
    <property type="molecule type" value="Genomic_DNA"/>
</dbReference>
<dbReference type="AlphaFoldDB" id="A0AAV1ED11"/>
<reference evidence="2" key="1">
    <citation type="submission" date="2023-03" db="EMBL/GenBank/DDBJ databases">
        <authorList>
            <person name="Julca I."/>
        </authorList>
    </citation>
    <scope>NUCLEOTIDE SEQUENCE</scope>
</reference>
<organism evidence="2 3">
    <name type="scientific">Oldenlandia corymbosa var. corymbosa</name>
    <dbReference type="NCBI Taxonomy" id="529605"/>
    <lineage>
        <taxon>Eukaryota</taxon>
        <taxon>Viridiplantae</taxon>
        <taxon>Streptophyta</taxon>
        <taxon>Embryophyta</taxon>
        <taxon>Tracheophyta</taxon>
        <taxon>Spermatophyta</taxon>
        <taxon>Magnoliopsida</taxon>
        <taxon>eudicotyledons</taxon>
        <taxon>Gunneridae</taxon>
        <taxon>Pentapetalae</taxon>
        <taxon>asterids</taxon>
        <taxon>lamiids</taxon>
        <taxon>Gentianales</taxon>
        <taxon>Rubiaceae</taxon>
        <taxon>Rubioideae</taxon>
        <taxon>Spermacoceae</taxon>
        <taxon>Hedyotis-Oldenlandia complex</taxon>
        <taxon>Oldenlandia</taxon>
    </lineage>
</organism>
<sequence>MISKLLPLPSNPIIAAIQRDRYYCLLVPLLPPILLVAVYFHWLTMKLYKHA</sequence>
<dbReference type="PANTHER" id="PTHR36485:SF1">
    <property type="entry name" value="TRANSMEMBRANE PROTEIN"/>
    <property type="match status" value="1"/>
</dbReference>
<proteinExistence type="predicted"/>
<evidence type="ECO:0000313" key="2">
    <source>
        <dbReference type="EMBL" id="CAI9117550.1"/>
    </source>
</evidence>
<dbReference type="PANTHER" id="PTHR36485">
    <property type="entry name" value="OS01G0939000 PROTEIN"/>
    <property type="match status" value="1"/>
</dbReference>
<protein>
    <submittedName>
        <fullName evidence="2">OLC1v1018952C1</fullName>
    </submittedName>
</protein>
<feature type="transmembrane region" description="Helical" evidence="1">
    <location>
        <begin position="21"/>
        <end position="42"/>
    </location>
</feature>
<dbReference type="Pfam" id="PF15159">
    <property type="entry name" value="PIG-Y"/>
    <property type="match status" value="1"/>
</dbReference>
<gene>
    <name evidence="2" type="ORF">OLC1_LOCUS23598</name>
</gene>
<evidence type="ECO:0000256" key="1">
    <source>
        <dbReference type="SAM" id="Phobius"/>
    </source>
</evidence>
<evidence type="ECO:0000313" key="3">
    <source>
        <dbReference type="Proteomes" id="UP001161247"/>
    </source>
</evidence>
<keyword evidence="1" id="KW-0812">Transmembrane</keyword>
<keyword evidence="1" id="KW-1133">Transmembrane helix</keyword>